<keyword evidence="2" id="KW-0732">Signal</keyword>
<accession>A0A1G7V7U5</accession>
<evidence type="ECO:0000313" key="5">
    <source>
        <dbReference type="Proteomes" id="UP000198607"/>
    </source>
</evidence>
<evidence type="ECO:0000259" key="3">
    <source>
        <dbReference type="Pfam" id="PF13511"/>
    </source>
</evidence>
<evidence type="ECO:0000256" key="2">
    <source>
        <dbReference type="SAM" id="SignalP"/>
    </source>
</evidence>
<dbReference type="STRING" id="83767.SAMN05660652_00099"/>
<feature type="compositionally biased region" description="Basic and acidic residues" evidence="1">
    <location>
        <begin position="75"/>
        <end position="105"/>
    </location>
</feature>
<feature type="region of interest" description="Disordered" evidence="1">
    <location>
        <begin position="48"/>
        <end position="105"/>
    </location>
</feature>
<dbReference type="AlphaFoldDB" id="A0A1G7V7U5"/>
<dbReference type="OrthoDB" id="5298561at2"/>
<feature type="domain" description="DUF4124" evidence="3">
    <location>
        <begin position="11"/>
        <end position="57"/>
    </location>
</feature>
<gene>
    <name evidence="4" type="ORF">SAMN05660652_00099</name>
</gene>
<reference evidence="4 5" key="1">
    <citation type="submission" date="2016-10" db="EMBL/GenBank/DDBJ databases">
        <authorList>
            <person name="de Groot N.N."/>
        </authorList>
    </citation>
    <scope>NUCLEOTIDE SEQUENCE [LARGE SCALE GENOMIC DNA]</scope>
    <source>
        <strain evidence="4 5">DSM 5885</strain>
    </source>
</reference>
<evidence type="ECO:0000313" key="4">
    <source>
        <dbReference type="EMBL" id="SDG55040.1"/>
    </source>
</evidence>
<dbReference type="Pfam" id="PF13511">
    <property type="entry name" value="DUF4124"/>
    <property type="match status" value="1"/>
</dbReference>
<name>A0A1G7V7U5_9RHOO</name>
<proteinExistence type="predicted"/>
<dbReference type="InterPro" id="IPR025392">
    <property type="entry name" value="DUF4124"/>
</dbReference>
<protein>
    <recommendedName>
        <fullName evidence="3">DUF4124 domain-containing protein</fullName>
    </recommendedName>
</protein>
<feature type="chain" id="PRO_5011660854" description="DUF4124 domain-containing protein" evidence="2">
    <location>
        <begin position="21"/>
        <end position="156"/>
    </location>
</feature>
<feature type="compositionally biased region" description="Low complexity" evidence="1">
    <location>
        <begin position="54"/>
        <end position="70"/>
    </location>
</feature>
<sequence length="156" mass="17443">MTRLLLAASTLFFAAMPAHADIFKCVSADGHVTYSNMGDKHCKRLSFDTPAAPPAATGTPAKPAARAPTPQNFPKVDESAQRARDGDRKRILEGELDTEQKNLDQAKKDLADQEAVRYGNERNYQKVLDRLQPFKDRVALHERNIEAIRAELTRVR</sequence>
<keyword evidence="5" id="KW-1185">Reference proteome</keyword>
<feature type="signal peptide" evidence="2">
    <location>
        <begin position="1"/>
        <end position="20"/>
    </location>
</feature>
<organism evidence="4 5">
    <name type="scientific">Propionivibrio dicarboxylicus</name>
    <dbReference type="NCBI Taxonomy" id="83767"/>
    <lineage>
        <taxon>Bacteria</taxon>
        <taxon>Pseudomonadati</taxon>
        <taxon>Pseudomonadota</taxon>
        <taxon>Betaproteobacteria</taxon>
        <taxon>Rhodocyclales</taxon>
        <taxon>Rhodocyclaceae</taxon>
        <taxon>Propionivibrio</taxon>
    </lineage>
</organism>
<evidence type="ECO:0000256" key="1">
    <source>
        <dbReference type="SAM" id="MobiDB-lite"/>
    </source>
</evidence>
<dbReference type="Proteomes" id="UP000198607">
    <property type="component" value="Unassembled WGS sequence"/>
</dbReference>
<dbReference type="RefSeq" id="WP_091933512.1">
    <property type="nucleotide sequence ID" value="NZ_FNCY01000001.1"/>
</dbReference>
<dbReference type="EMBL" id="FNCY01000001">
    <property type="protein sequence ID" value="SDG55040.1"/>
    <property type="molecule type" value="Genomic_DNA"/>
</dbReference>